<protein>
    <submittedName>
        <fullName evidence="1">Uncharacterized protein</fullName>
    </submittedName>
</protein>
<proteinExistence type="predicted"/>
<sequence>IRASVQYGAWISGILAKFASRSQILLLYRPSQPTIVPPARLAAMVPSLIPIARRRLLLHRHNVAGLGIAVTMQFHTASVELTNYHLDSSLNRRMVCAVAGDEFLDNGPQRRGRQ</sequence>
<accession>A0A0F9J2U2</accession>
<feature type="non-terminal residue" evidence="1">
    <location>
        <position position="1"/>
    </location>
</feature>
<dbReference type="AlphaFoldDB" id="A0A0F9J2U2"/>
<dbReference type="EMBL" id="LAZR01011013">
    <property type="protein sequence ID" value="KKM63873.1"/>
    <property type="molecule type" value="Genomic_DNA"/>
</dbReference>
<evidence type="ECO:0000313" key="1">
    <source>
        <dbReference type="EMBL" id="KKM63873.1"/>
    </source>
</evidence>
<gene>
    <name evidence="1" type="ORF">LCGC14_1507050</name>
</gene>
<name>A0A0F9J2U2_9ZZZZ</name>
<organism evidence="1">
    <name type="scientific">marine sediment metagenome</name>
    <dbReference type="NCBI Taxonomy" id="412755"/>
    <lineage>
        <taxon>unclassified sequences</taxon>
        <taxon>metagenomes</taxon>
        <taxon>ecological metagenomes</taxon>
    </lineage>
</organism>
<comment type="caution">
    <text evidence="1">The sequence shown here is derived from an EMBL/GenBank/DDBJ whole genome shotgun (WGS) entry which is preliminary data.</text>
</comment>
<reference evidence="1" key="1">
    <citation type="journal article" date="2015" name="Nature">
        <title>Complex archaea that bridge the gap between prokaryotes and eukaryotes.</title>
        <authorList>
            <person name="Spang A."/>
            <person name="Saw J.H."/>
            <person name="Jorgensen S.L."/>
            <person name="Zaremba-Niedzwiedzka K."/>
            <person name="Martijn J."/>
            <person name="Lind A.E."/>
            <person name="van Eijk R."/>
            <person name="Schleper C."/>
            <person name="Guy L."/>
            <person name="Ettema T.J."/>
        </authorList>
    </citation>
    <scope>NUCLEOTIDE SEQUENCE</scope>
</reference>